<keyword evidence="2" id="KW-1185">Reference proteome</keyword>
<dbReference type="Proteomes" id="UP000183567">
    <property type="component" value="Unassembled WGS sequence"/>
</dbReference>
<dbReference type="OrthoDB" id="2677454at2759"/>
<dbReference type="AlphaFoldDB" id="A0A1J8QDH7"/>
<comment type="caution">
    <text evidence="1">The sequence shown here is derived from an EMBL/GenBank/DDBJ whole genome shotgun (WGS) entry which is preliminary data.</text>
</comment>
<sequence>MSPLYCTTILGCLNAREFINKCPAFQLPASNPREGGAKYQIPLSIAVDTKQTIDNESLNGQTLQASYGLSRYLP</sequence>
<name>A0A1J8QDH7_9AGAM</name>
<reference evidence="1 2" key="1">
    <citation type="submission" date="2016-03" db="EMBL/GenBank/DDBJ databases">
        <title>Comparative genomics of the ectomycorrhizal sister species Rhizopogon vinicolor and Rhizopogon vesiculosus (Basidiomycota: Boletales) reveals a divergence of the mating type B locus.</title>
        <authorList>
            <person name="Mujic A.B."/>
            <person name="Kuo A."/>
            <person name="Tritt A."/>
            <person name="Lipzen A."/>
            <person name="Chen C."/>
            <person name="Johnson J."/>
            <person name="Sharma A."/>
            <person name="Barry K."/>
            <person name="Grigoriev I.V."/>
            <person name="Spatafora J.W."/>
        </authorList>
    </citation>
    <scope>NUCLEOTIDE SEQUENCE [LARGE SCALE GENOMIC DNA]</scope>
    <source>
        <strain evidence="1 2">AM-OR11-056</strain>
    </source>
</reference>
<evidence type="ECO:0000313" key="2">
    <source>
        <dbReference type="Proteomes" id="UP000183567"/>
    </source>
</evidence>
<dbReference type="EMBL" id="LVVM01004980">
    <property type="protein sequence ID" value="OJA11649.1"/>
    <property type="molecule type" value="Genomic_DNA"/>
</dbReference>
<protein>
    <submittedName>
        <fullName evidence="1">Uncharacterized protein</fullName>
    </submittedName>
</protein>
<accession>A0A1J8QDH7</accession>
<evidence type="ECO:0000313" key="1">
    <source>
        <dbReference type="EMBL" id="OJA11649.1"/>
    </source>
</evidence>
<proteinExistence type="predicted"/>
<organism evidence="1 2">
    <name type="scientific">Rhizopogon vesiculosus</name>
    <dbReference type="NCBI Taxonomy" id="180088"/>
    <lineage>
        <taxon>Eukaryota</taxon>
        <taxon>Fungi</taxon>
        <taxon>Dikarya</taxon>
        <taxon>Basidiomycota</taxon>
        <taxon>Agaricomycotina</taxon>
        <taxon>Agaricomycetes</taxon>
        <taxon>Agaricomycetidae</taxon>
        <taxon>Boletales</taxon>
        <taxon>Suillineae</taxon>
        <taxon>Rhizopogonaceae</taxon>
        <taxon>Rhizopogon</taxon>
    </lineage>
</organism>
<gene>
    <name evidence="1" type="ORF">AZE42_10163</name>
</gene>